<evidence type="ECO:0000256" key="1">
    <source>
        <dbReference type="SAM" id="MobiDB-lite"/>
    </source>
</evidence>
<evidence type="ECO:0000259" key="2">
    <source>
        <dbReference type="Pfam" id="PF13474"/>
    </source>
</evidence>
<gene>
    <name evidence="3" type="ORF">EFK50_14470</name>
</gene>
<dbReference type="Proteomes" id="UP000267128">
    <property type="component" value="Unassembled WGS sequence"/>
</dbReference>
<organism evidence="3 4">
    <name type="scientific">Nocardioides marmoriginsengisoli</name>
    <dbReference type="NCBI Taxonomy" id="661483"/>
    <lineage>
        <taxon>Bacteria</taxon>
        <taxon>Bacillati</taxon>
        <taxon>Actinomycetota</taxon>
        <taxon>Actinomycetes</taxon>
        <taxon>Propionibacteriales</taxon>
        <taxon>Nocardioidaceae</taxon>
        <taxon>Nocardioides</taxon>
    </lineage>
</organism>
<reference evidence="3 4" key="1">
    <citation type="submission" date="2018-11" db="EMBL/GenBank/DDBJ databases">
        <authorList>
            <person name="Li F."/>
        </authorList>
    </citation>
    <scope>NUCLEOTIDE SEQUENCE [LARGE SCALE GENOMIC DNA]</scope>
    <source>
        <strain evidence="3 4">Gsoil 097</strain>
    </source>
</reference>
<dbReference type="AlphaFoldDB" id="A0A3N0CIU0"/>
<evidence type="ECO:0000313" key="3">
    <source>
        <dbReference type="EMBL" id="RNL63388.1"/>
    </source>
</evidence>
<accession>A0A3N0CIU0</accession>
<dbReference type="InterPro" id="IPR032710">
    <property type="entry name" value="NTF2-like_dom_sf"/>
</dbReference>
<name>A0A3N0CIU0_9ACTN</name>
<feature type="domain" description="SnoaL-like" evidence="2">
    <location>
        <begin position="117"/>
        <end position="232"/>
    </location>
</feature>
<dbReference type="Gene3D" id="3.10.450.50">
    <property type="match status" value="1"/>
</dbReference>
<dbReference type="Pfam" id="PF13474">
    <property type="entry name" value="SnoaL_3"/>
    <property type="match status" value="1"/>
</dbReference>
<sequence>MRPRSSWLRARPCARGAVRRAPCCRRWVPRATNITFPARDALAAPPNGARSDETCPGSSSVAEVHAHRWFAIQAGHPRAPTFSHIGGDSAAAIPTRQRPGLPYPAAVNLINDQDVGAWLEEFAARVRARDLDGGRSLFDPSAIGFGTVADRYDGLDELVGAQWSDVWPRTEEFAFDAADARWLDEVLCVVAATWTSVGTTAGERRTRTGRATVVLRRSDDGGLLAVHTHMSMTPGTPA</sequence>
<dbReference type="InterPro" id="IPR037401">
    <property type="entry name" value="SnoaL-like"/>
</dbReference>
<proteinExistence type="predicted"/>
<comment type="caution">
    <text evidence="3">The sequence shown here is derived from an EMBL/GenBank/DDBJ whole genome shotgun (WGS) entry which is preliminary data.</text>
</comment>
<keyword evidence="4" id="KW-1185">Reference proteome</keyword>
<dbReference type="EMBL" id="RJSE01000007">
    <property type="protein sequence ID" value="RNL63388.1"/>
    <property type="molecule type" value="Genomic_DNA"/>
</dbReference>
<feature type="region of interest" description="Disordered" evidence="1">
    <location>
        <begin position="39"/>
        <end position="58"/>
    </location>
</feature>
<evidence type="ECO:0000313" key="4">
    <source>
        <dbReference type="Proteomes" id="UP000267128"/>
    </source>
</evidence>
<protein>
    <recommendedName>
        <fullName evidence="2">SnoaL-like domain-containing protein</fullName>
    </recommendedName>
</protein>
<dbReference type="SUPFAM" id="SSF54427">
    <property type="entry name" value="NTF2-like"/>
    <property type="match status" value="1"/>
</dbReference>